<keyword evidence="1" id="KW-0472">Membrane</keyword>
<evidence type="ECO:0000256" key="1">
    <source>
        <dbReference type="SAM" id="Phobius"/>
    </source>
</evidence>
<keyword evidence="1" id="KW-1133">Transmembrane helix</keyword>
<dbReference type="AlphaFoldDB" id="K1S4V4"/>
<accession>K1S4V4</accession>
<keyword evidence="1" id="KW-0812">Transmembrane</keyword>
<dbReference type="EMBL" id="AJWY01010381">
    <property type="protein sequence ID" value="EKC55707.1"/>
    <property type="molecule type" value="Genomic_DNA"/>
</dbReference>
<name>K1S4V4_9ZZZZ</name>
<gene>
    <name evidence="2" type="ORF">LEA_15208</name>
</gene>
<feature type="non-terminal residue" evidence="2">
    <location>
        <position position="179"/>
    </location>
</feature>
<protein>
    <submittedName>
        <fullName evidence="2">Uncharacterized protein</fullName>
    </submittedName>
</protein>
<organism evidence="2">
    <name type="scientific">human gut metagenome</name>
    <dbReference type="NCBI Taxonomy" id="408170"/>
    <lineage>
        <taxon>unclassified sequences</taxon>
        <taxon>metagenomes</taxon>
        <taxon>organismal metagenomes</taxon>
    </lineage>
</organism>
<feature type="transmembrane region" description="Helical" evidence="1">
    <location>
        <begin position="29"/>
        <end position="51"/>
    </location>
</feature>
<feature type="non-terminal residue" evidence="2">
    <location>
        <position position="1"/>
    </location>
</feature>
<sequence>RLKTAAFTASAVNAVLGIADIARILKSDMFVHIFLFIGIVSAVETVIYLLYMKLGFKTLRFSAKVIFISSLLELTVFNYPSFYLWNSDFKEQSVEISKAYYGSENSFYDEQNNLIAANGVGEFKVSIVNFNGKIGSVYADLDFGKDTQRVLFKIDAGDEAQKALLRTDYISRYMVNGRI</sequence>
<reference evidence="2" key="1">
    <citation type="journal article" date="2013" name="Environ. Microbiol.">
        <title>Microbiota from the distal guts of lean and obese adolescents exhibit partial functional redundancy besides clear differences in community structure.</title>
        <authorList>
            <person name="Ferrer M."/>
            <person name="Ruiz A."/>
            <person name="Lanza F."/>
            <person name="Haange S.B."/>
            <person name="Oberbach A."/>
            <person name="Till H."/>
            <person name="Bargiela R."/>
            <person name="Campoy C."/>
            <person name="Segura M.T."/>
            <person name="Richter M."/>
            <person name="von Bergen M."/>
            <person name="Seifert J."/>
            <person name="Suarez A."/>
        </authorList>
    </citation>
    <scope>NUCLEOTIDE SEQUENCE</scope>
</reference>
<comment type="caution">
    <text evidence="2">The sequence shown here is derived from an EMBL/GenBank/DDBJ whole genome shotgun (WGS) entry which is preliminary data.</text>
</comment>
<evidence type="ECO:0000313" key="2">
    <source>
        <dbReference type="EMBL" id="EKC55707.1"/>
    </source>
</evidence>
<proteinExistence type="predicted"/>